<sequence>MLHQKLGYPLYMPEPDRNLPIAYRMNGISIGDVGRITPDGAFDFLFNICSPADDPMNPSVLPEKFEFFTGFDVSTQELFGPETDILSQNVTCIGHFPATYQCTSSKGAILELPDGAVLTDTQSKACFRNYAARHAEDWYRYMNVCRGRDAPNGSLYLVTGCIKSTSWAIATFDRPSCPGDYLQFVTPCDLPPQQINGYMPSRRSHHWKRASGTIGRAGPSSTDLAVVGAQNQCTFLRGFKITLQSDVWNRLVTSVSVTAANGVSNTDSSLFGPGPTNYHSSCPSSDSSVSSTRYSYTNGTSWLSSVVGSTVPLDQLVIVPLLLPKVE</sequence>
<proteinExistence type="predicted"/>
<keyword evidence="2" id="KW-1185">Reference proteome</keyword>
<accession>A0A2A9NF83</accession>
<evidence type="ECO:0000313" key="1">
    <source>
        <dbReference type="EMBL" id="PFH47984.1"/>
    </source>
</evidence>
<gene>
    <name evidence="1" type="ORF">AMATHDRAFT_150842</name>
</gene>
<dbReference type="Proteomes" id="UP000242287">
    <property type="component" value="Unassembled WGS sequence"/>
</dbReference>
<evidence type="ECO:0000313" key="2">
    <source>
        <dbReference type="Proteomes" id="UP000242287"/>
    </source>
</evidence>
<name>A0A2A9NF83_9AGAR</name>
<dbReference type="AlphaFoldDB" id="A0A2A9NF83"/>
<dbReference type="STRING" id="703135.A0A2A9NF83"/>
<protein>
    <submittedName>
        <fullName evidence="1">Uncharacterized protein</fullName>
    </submittedName>
</protein>
<dbReference type="OrthoDB" id="2662290at2759"/>
<reference evidence="1 2" key="1">
    <citation type="submission" date="2014-02" db="EMBL/GenBank/DDBJ databases">
        <title>Transposable element dynamics among asymbiotic and ectomycorrhizal Amanita fungi.</title>
        <authorList>
            <consortium name="DOE Joint Genome Institute"/>
            <person name="Hess J."/>
            <person name="Skrede I."/>
            <person name="Wolfe B."/>
            <person name="LaButti K."/>
            <person name="Ohm R.A."/>
            <person name="Grigoriev I.V."/>
            <person name="Pringle A."/>
        </authorList>
    </citation>
    <scope>NUCLEOTIDE SEQUENCE [LARGE SCALE GENOMIC DNA]</scope>
    <source>
        <strain evidence="1 2">SKay4041</strain>
    </source>
</reference>
<dbReference type="EMBL" id="KZ302082">
    <property type="protein sequence ID" value="PFH47984.1"/>
    <property type="molecule type" value="Genomic_DNA"/>
</dbReference>
<organism evidence="1 2">
    <name type="scientific">Amanita thiersii Skay4041</name>
    <dbReference type="NCBI Taxonomy" id="703135"/>
    <lineage>
        <taxon>Eukaryota</taxon>
        <taxon>Fungi</taxon>
        <taxon>Dikarya</taxon>
        <taxon>Basidiomycota</taxon>
        <taxon>Agaricomycotina</taxon>
        <taxon>Agaricomycetes</taxon>
        <taxon>Agaricomycetidae</taxon>
        <taxon>Agaricales</taxon>
        <taxon>Pluteineae</taxon>
        <taxon>Amanitaceae</taxon>
        <taxon>Amanita</taxon>
    </lineage>
</organism>